<sequence length="339" mass="34952">MTLLIAAFVARLTLFVLFAVAGLAKLANRDQTREMLAAFGIRDHALTIGAVTLPLVELAIAAALIISPTAFAGALAAALMLAGFAVVIIVSLAQGRRPSCNCFGQLGASPIGPATLFRNLLLMGLSLLMVAAGAEAAATWRLDLVFGVTPGVALAGAAAVIALVLLVLIVAAQLAILNRLARLHFDSPSVTSLSALPKAIHGLAEGTVAPRFGLGDTQGDFVTLDQLLAPRRPVILLFTKADCPPCAAMSSEVERWQRLYADQVAIVRIGEGVADVKKYALLQTNGAVASAYDCWGTPCAVLVLPDGTIGSRAAQGTAAIRALVKRTAAVADLDSVKSA</sequence>
<evidence type="ECO:0000256" key="7">
    <source>
        <dbReference type="ARBA" id="ARBA00023136"/>
    </source>
</evidence>
<organism evidence="10 11">
    <name type="scientific">Novosphingobium aquae</name>
    <dbReference type="NCBI Taxonomy" id="3133435"/>
    <lineage>
        <taxon>Bacteria</taxon>
        <taxon>Pseudomonadati</taxon>
        <taxon>Pseudomonadota</taxon>
        <taxon>Alphaproteobacteria</taxon>
        <taxon>Sphingomonadales</taxon>
        <taxon>Sphingomonadaceae</taxon>
        <taxon>Novosphingobium</taxon>
    </lineage>
</organism>
<comment type="function">
    <text evidence="1">May be specifically involved in the processing, transport, and/or maturation of the MADH beta-subunit.</text>
</comment>
<evidence type="ECO:0000256" key="4">
    <source>
        <dbReference type="ARBA" id="ARBA00019078"/>
    </source>
</evidence>
<dbReference type="EMBL" id="JBBHJY010000002">
    <property type="protein sequence ID" value="MEJ6009359.1"/>
    <property type="molecule type" value="Genomic_DNA"/>
</dbReference>
<dbReference type="Pfam" id="PF07291">
    <property type="entry name" value="MauE"/>
    <property type="match status" value="1"/>
</dbReference>
<keyword evidence="7 8" id="KW-0472">Membrane</keyword>
<protein>
    <recommendedName>
        <fullName evidence="4">Methylamine utilization protein MauE</fullName>
    </recommendedName>
</protein>
<evidence type="ECO:0000256" key="3">
    <source>
        <dbReference type="ARBA" id="ARBA00004856"/>
    </source>
</evidence>
<proteinExistence type="predicted"/>
<comment type="pathway">
    <text evidence="3">One-carbon metabolism; methylamine degradation.</text>
</comment>
<dbReference type="PROSITE" id="PS51352">
    <property type="entry name" value="THIOREDOXIN_2"/>
    <property type="match status" value="1"/>
</dbReference>
<feature type="transmembrane region" description="Helical" evidence="8">
    <location>
        <begin position="120"/>
        <end position="140"/>
    </location>
</feature>
<comment type="caution">
    <text evidence="10">The sequence shown here is derived from an EMBL/GenBank/DDBJ whole genome shotgun (WGS) entry which is preliminary data.</text>
</comment>
<dbReference type="InterPro" id="IPR036249">
    <property type="entry name" value="Thioredoxin-like_sf"/>
</dbReference>
<gene>
    <name evidence="10" type="ORF">WG900_05450</name>
</gene>
<comment type="subcellular location">
    <subcellularLocation>
        <location evidence="2">Membrane</location>
        <topology evidence="2">Multi-pass membrane protein</topology>
    </subcellularLocation>
</comment>
<evidence type="ECO:0000256" key="2">
    <source>
        <dbReference type="ARBA" id="ARBA00004141"/>
    </source>
</evidence>
<dbReference type="Gene3D" id="3.40.30.10">
    <property type="entry name" value="Glutaredoxin"/>
    <property type="match status" value="1"/>
</dbReference>
<evidence type="ECO:0000313" key="10">
    <source>
        <dbReference type="EMBL" id="MEJ6009359.1"/>
    </source>
</evidence>
<keyword evidence="5 8" id="KW-0812">Transmembrane</keyword>
<feature type="transmembrane region" description="Helical" evidence="8">
    <location>
        <begin position="45"/>
        <end position="66"/>
    </location>
</feature>
<evidence type="ECO:0000313" key="11">
    <source>
        <dbReference type="Proteomes" id="UP001379235"/>
    </source>
</evidence>
<reference evidence="10 11" key="1">
    <citation type="submission" date="2024-03" db="EMBL/GenBank/DDBJ databases">
        <authorList>
            <person name="Jo J.-H."/>
        </authorList>
    </citation>
    <scope>NUCLEOTIDE SEQUENCE [LARGE SCALE GENOMIC DNA]</scope>
    <source>
        <strain evidence="10 11">AS3R-12</strain>
    </source>
</reference>
<dbReference type="SUPFAM" id="SSF52833">
    <property type="entry name" value="Thioredoxin-like"/>
    <property type="match status" value="1"/>
</dbReference>
<dbReference type="InterPro" id="IPR013766">
    <property type="entry name" value="Thioredoxin_domain"/>
</dbReference>
<accession>A0ABU8S663</accession>
<dbReference type="Proteomes" id="UP001379235">
    <property type="component" value="Unassembled WGS sequence"/>
</dbReference>
<evidence type="ECO:0000256" key="5">
    <source>
        <dbReference type="ARBA" id="ARBA00022692"/>
    </source>
</evidence>
<feature type="domain" description="Thioredoxin" evidence="9">
    <location>
        <begin position="203"/>
        <end position="329"/>
    </location>
</feature>
<evidence type="ECO:0000256" key="1">
    <source>
        <dbReference type="ARBA" id="ARBA00003475"/>
    </source>
</evidence>
<evidence type="ECO:0000256" key="6">
    <source>
        <dbReference type="ARBA" id="ARBA00022989"/>
    </source>
</evidence>
<dbReference type="InterPro" id="IPR009908">
    <property type="entry name" value="Methylamine_util_MauE"/>
</dbReference>
<name>A0ABU8S663_9SPHN</name>
<evidence type="ECO:0000259" key="9">
    <source>
        <dbReference type="PROSITE" id="PS51352"/>
    </source>
</evidence>
<dbReference type="RefSeq" id="WP_339965388.1">
    <property type="nucleotide sequence ID" value="NZ_JBBHJY010000002.1"/>
</dbReference>
<keyword evidence="11" id="KW-1185">Reference proteome</keyword>
<feature type="transmembrane region" description="Helical" evidence="8">
    <location>
        <begin position="72"/>
        <end position="93"/>
    </location>
</feature>
<feature type="transmembrane region" description="Helical" evidence="8">
    <location>
        <begin position="152"/>
        <end position="177"/>
    </location>
</feature>
<keyword evidence="6 8" id="KW-1133">Transmembrane helix</keyword>
<feature type="transmembrane region" description="Helical" evidence="8">
    <location>
        <begin position="6"/>
        <end position="24"/>
    </location>
</feature>
<evidence type="ECO:0000256" key="8">
    <source>
        <dbReference type="SAM" id="Phobius"/>
    </source>
</evidence>